<dbReference type="InterPro" id="IPR002226">
    <property type="entry name" value="Catalase_haem_BS"/>
</dbReference>
<dbReference type="PIRSF" id="PIRSF038928">
    <property type="entry name" value="Catalase_clade1-3"/>
    <property type="match status" value="1"/>
</dbReference>
<evidence type="ECO:0000259" key="10">
    <source>
        <dbReference type="SMART" id="SM01060"/>
    </source>
</evidence>
<dbReference type="GO" id="GO:0004096">
    <property type="term" value="F:catalase activity"/>
    <property type="evidence" value="ECO:0007669"/>
    <property type="project" value="UniProtKB-EC"/>
</dbReference>
<dbReference type="GO" id="GO:0005777">
    <property type="term" value="C:peroxisome"/>
    <property type="evidence" value="ECO:0007669"/>
    <property type="project" value="TreeGrafter"/>
</dbReference>
<dbReference type="SUPFAM" id="SSF56634">
    <property type="entry name" value="Heme-dependent catalase-like"/>
    <property type="match status" value="1"/>
</dbReference>
<evidence type="ECO:0000256" key="1">
    <source>
        <dbReference type="ARBA" id="ARBA00005329"/>
    </source>
</evidence>
<dbReference type="AlphaFoldDB" id="A0A644TYH7"/>
<dbReference type="PRINTS" id="PR00067">
    <property type="entry name" value="CATALASE"/>
</dbReference>
<dbReference type="InterPro" id="IPR024711">
    <property type="entry name" value="Catalase_clade1/3"/>
</dbReference>
<dbReference type="EC" id="1.11.1.6" evidence="11"/>
<dbReference type="PANTHER" id="PTHR11465:SF9">
    <property type="entry name" value="CATALASE"/>
    <property type="match status" value="1"/>
</dbReference>
<dbReference type="GO" id="GO:0046872">
    <property type="term" value="F:metal ion binding"/>
    <property type="evidence" value="ECO:0007669"/>
    <property type="project" value="UniProtKB-KW"/>
</dbReference>
<dbReference type="InterPro" id="IPR024708">
    <property type="entry name" value="Catalase_AS"/>
</dbReference>
<dbReference type="InterPro" id="IPR040333">
    <property type="entry name" value="Catalase_3"/>
</dbReference>
<evidence type="ECO:0000256" key="7">
    <source>
        <dbReference type="ARBA" id="ARBA00023324"/>
    </source>
</evidence>
<evidence type="ECO:0000256" key="6">
    <source>
        <dbReference type="ARBA" id="ARBA00023004"/>
    </source>
</evidence>
<accession>A0A644TYH7</accession>
<keyword evidence="5 11" id="KW-0560">Oxidoreductase</keyword>
<keyword evidence="4" id="KW-0479">Metal-binding</keyword>
<feature type="domain" description="Catalase core" evidence="10">
    <location>
        <begin position="8"/>
        <end position="394"/>
    </location>
</feature>
<proteinExistence type="inferred from homology"/>
<dbReference type="GO" id="GO:0005739">
    <property type="term" value="C:mitochondrion"/>
    <property type="evidence" value="ECO:0007669"/>
    <property type="project" value="TreeGrafter"/>
</dbReference>
<dbReference type="Pfam" id="PF06628">
    <property type="entry name" value="Catalase-rel"/>
    <property type="match status" value="1"/>
</dbReference>
<dbReference type="InterPro" id="IPR011614">
    <property type="entry name" value="Catalase_core"/>
</dbReference>
<feature type="region of interest" description="Disordered" evidence="9">
    <location>
        <begin position="1"/>
        <end position="24"/>
    </location>
</feature>
<evidence type="ECO:0000313" key="11">
    <source>
        <dbReference type="EMBL" id="MPL72025.1"/>
    </source>
</evidence>
<dbReference type="PROSITE" id="PS51402">
    <property type="entry name" value="CATALASE_3"/>
    <property type="match status" value="1"/>
</dbReference>
<comment type="caution">
    <text evidence="11">The sequence shown here is derived from an EMBL/GenBank/DDBJ whole genome shotgun (WGS) entry which is preliminary data.</text>
</comment>
<name>A0A644TYH7_9ZZZZ</name>
<keyword evidence="3" id="KW-0349">Heme</keyword>
<dbReference type="PROSITE" id="PS00437">
    <property type="entry name" value="CATALASE_1"/>
    <property type="match status" value="1"/>
</dbReference>
<dbReference type="PANTHER" id="PTHR11465">
    <property type="entry name" value="CATALASE"/>
    <property type="match status" value="1"/>
</dbReference>
<evidence type="ECO:0000256" key="4">
    <source>
        <dbReference type="ARBA" id="ARBA00022723"/>
    </source>
</evidence>
<dbReference type="GO" id="GO:0042744">
    <property type="term" value="P:hydrogen peroxide catabolic process"/>
    <property type="evidence" value="ECO:0007669"/>
    <property type="project" value="UniProtKB-KW"/>
</dbReference>
<evidence type="ECO:0000256" key="2">
    <source>
        <dbReference type="ARBA" id="ARBA00022559"/>
    </source>
</evidence>
<dbReference type="FunFam" id="2.40.180.10:FF:000001">
    <property type="entry name" value="Catalase"/>
    <property type="match status" value="1"/>
</dbReference>
<evidence type="ECO:0000256" key="9">
    <source>
        <dbReference type="SAM" id="MobiDB-lite"/>
    </source>
</evidence>
<dbReference type="InterPro" id="IPR010582">
    <property type="entry name" value="Catalase_immune_responsive"/>
</dbReference>
<comment type="catalytic activity">
    <reaction evidence="8">
        <text>2 H2O2 = O2 + 2 H2O</text>
        <dbReference type="Rhea" id="RHEA:20309"/>
        <dbReference type="ChEBI" id="CHEBI:15377"/>
        <dbReference type="ChEBI" id="CHEBI:15379"/>
        <dbReference type="ChEBI" id="CHEBI:16240"/>
        <dbReference type="EC" id="1.11.1.6"/>
    </reaction>
</comment>
<dbReference type="EMBL" id="VSSQ01000063">
    <property type="protein sequence ID" value="MPL72025.1"/>
    <property type="molecule type" value="Genomic_DNA"/>
</dbReference>
<dbReference type="PROSITE" id="PS00438">
    <property type="entry name" value="CATALASE_2"/>
    <property type="match status" value="1"/>
</dbReference>
<comment type="similarity">
    <text evidence="1">Belongs to the catalase family.</text>
</comment>
<evidence type="ECO:0000256" key="5">
    <source>
        <dbReference type="ARBA" id="ARBA00023002"/>
    </source>
</evidence>
<sequence length="506" mass="58037">MSNKKKFTTNKGIPVPNDQASITTGKGSNYTMLGDSHLTEKLAHFGRERIPERVVHAKGTGAYGYFEVTNDLSKYTRAKFLSEVGKKTEVFIRFSTVGGERGSADAKRDPRGTAMKYYTEEGNYDLVGNNTPIFFIRDAIKFPDFIHTQKRNPKNNLADADMFWDFMSLTPESIHQATFLFTDRGTPKNFRHMDCFGSHTFMWYNEKNEYVWVKYHFKTAQGIKNLTNDEAVKMCGENPDHAVEDLFNAIEEGNYPEWNVYVQIMTPEEAEKYEFDPFDVTKVWFHGDYPLIPLGKLVLNKNPENFFAEVEQVAFAPSNFVPGIGPSPDRLLQGRLFSYEDTQRHRLGPNHHQIPINRAKNTEVNTYQRDGPMTVTDNGGSGPNYYPNSFDGPEVDETVTPPTIELKAEINRHPRPVEDVDFFQTGELWRRVLNDEDKDHLVYNIVVHLGNAQERIQYRQCALFYKAEPEYGTRVAEGIGLDISKVKNLSEMTQEERVEATKNEKI</sequence>
<dbReference type="Gene3D" id="2.40.180.10">
    <property type="entry name" value="Catalase core domain"/>
    <property type="match status" value="1"/>
</dbReference>
<gene>
    <name evidence="11" type="primary">katA_3</name>
    <name evidence="11" type="ORF">SDC9_17804</name>
</gene>
<dbReference type="GO" id="GO:0042542">
    <property type="term" value="P:response to hydrogen peroxide"/>
    <property type="evidence" value="ECO:0007669"/>
    <property type="project" value="TreeGrafter"/>
</dbReference>
<organism evidence="11">
    <name type="scientific">bioreactor metagenome</name>
    <dbReference type="NCBI Taxonomy" id="1076179"/>
    <lineage>
        <taxon>unclassified sequences</taxon>
        <taxon>metagenomes</taxon>
        <taxon>ecological metagenomes</taxon>
    </lineage>
</organism>
<keyword evidence="2 11" id="KW-0575">Peroxidase</keyword>
<dbReference type="InterPro" id="IPR020835">
    <property type="entry name" value="Catalase_sf"/>
</dbReference>
<dbReference type="GO" id="GO:0020037">
    <property type="term" value="F:heme binding"/>
    <property type="evidence" value="ECO:0007669"/>
    <property type="project" value="InterPro"/>
</dbReference>
<evidence type="ECO:0000256" key="3">
    <source>
        <dbReference type="ARBA" id="ARBA00022617"/>
    </source>
</evidence>
<evidence type="ECO:0000256" key="8">
    <source>
        <dbReference type="ARBA" id="ARBA00049254"/>
    </source>
</evidence>
<dbReference type="CDD" id="cd08156">
    <property type="entry name" value="catalase_clade_3"/>
    <property type="match status" value="1"/>
</dbReference>
<dbReference type="SMART" id="SM01060">
    <property type="entry name" value="Catalase"/>
    <property type="match status" value="1"/>
</dbReference>
<reference evidence="11" key="1">
    <citation type="submission" date="2019-08" db="EMBL/GenBank/DDBJ databases">
        <authorList>
            <person name="Kucharzyk K."/>
            <person name="Murdoch R.W."/>
            <person name="Higgins S."/>
            <person name="Loffler F."/>
        </authorList>
    </citation>
    <scope>NUCLEOTIDE SEQUENCE</scope>
</reference>
<keyword evidence="6" id="KW-0408">Iron</keyword>
<dbReference type="InterPro" id="IPR018028">
    <property type="entry name" value="Catalase"/>
</dbReference>
<keyword evidence="7" id="KW-0376">Hydrogen peroxide</keyword>
<protein>
    <submittedName>
        <fullName evidence="11">Vegetative catalase</fullName>
        <ecNumber evidence="11">1.11.1.6</ecNumber>
    </submittedName>
</protein>
<dbReference type="Pfam" id="PF00199">
    <property type="entry name" value="Catalase"/>
    <property type="match status" value="1"/>
</dbReference>